<gene>
    <name evidence="3" type="ORF">AAW01_10410</name>
</gene>
<dbReference type="InterPro" id="IPR015943">
    <property type="entry name" value="WD40/YVTN_repeat-like_dom_sf"/>
</dbReference>
<dbReference type="Proteomes" id="UP000053070">
    <property type="component" value="Unassembled WGS sequence"/>
</dbReference>
<dbReference type="Gene3D" id="2.130.10.10">
    <property type="entry name" value="YVTN repeat-like/Quinoprotein amine dehydrogenase"/>
    <property type="match status" value="2"/>
</dbReference>
<evidence type="ECO:0000313" key="3">
    <source>
        <dbReference type="EMBL" id="KLE31872.1"/>
    </source>
</evidence>
<keyword evidence="1" id="KW-0853">WD repeat</keyword>
<comment type="caution">
    <text evidence="3">The sequence shown here is derived from an EMBL/GenBank/DDBJ whole genome shotgun (WGS) entry which is preliminary data.</text>
</comment>
<evidence type="ECO:0000313" key="4">
    <source>
        <dbReference type="Proteomes" id="UP000053070"/>
    </source>
</evidence>
<feature type="domain" description="Anaphase-promoting complex subunit 4-like WD40" evidence="2">
    <location>
        <begin position="63"/>
        <end position="133"/>
    </location>
</feature>
<evidence type="ECO:0000256" key="1">
    <source>
        <dbReference type="PROSITE-ProRule" id="PRU00221"/>
    </source>
</evidence>
<feature type="repeat" description="WD" evidence="1">
    <location>
        <begin position="173"/>
        <end position="207"/>
    </location>
</feature>
<protein>
    <recommendedName>
        <fullName evidence="2">Anaphase-promoting complex subunit 4-like WD40 domain-containing protein</fullName>
    </recommendedName>
</protein>
<evidence type="ECO:0000259" key="2">
    <source>
        <dbReference type="Pfam" id="PF12894"/>
    </source>
</evidence>
<proteinExistence type="predicted"/>
<reference evidence="3" key="1">
    <citation type="submission" date="2015-04" db="EMBL/GenBank/DDBJ databases">
        <title>The draft genome sequence of Erythrobacr gangjinensis K7-2.</title>
        <authorList>
            <person name="Zhuang L."/>
            <person name="Liu Y."/>
            <person name="Shao Z."/>
        </authorList>
    </citation>
    <scope>NUCLEOTIDE SEQUENCE [LARGE SCALE GENOMIC DNA]</scope>
    <source>
        <strain evidence="3">K7-2</strain>
    </source>
</reference>
<dbReference type="InterPro" id="IPR036322">
    <property type="entry name" value="WD40_repeat_dom_sf"/>
</dbReference>
<sequence>MLLAMALPAAAQWYGPLPNPPQGALQLTPIWTRIADRNGEAGGTEVAVMTRYGHYVVTGSKYDNQIILWRMDDASIVWRRTVDQEVEAIAFSPDGSHFVAVGEDAVIRLMRTSDGETVQALPTDFALDSVAWSHGGQTVIAGEEDSGNLHMFSADAGFARLTPLRVLDAGRTINSIDFTSDDSRFVAGGDEGVVRLYDTASGESLRRMERHDRSIKSVRFSPDDSLILSGGAEGTTKLWNAETGELIKSMNQPGYIEAVEFAPDGRHFFVGGMPMQIRVFRTADFLTGMPRRDMDDIADLGLVLSIPSYSTEYIHFHESGAMVSAHEDGLVRTWLWTSDPTINRRSHLELRRQQDEAASQRAD</sequence>
<dbReference type="InterPro" id="IPR001680">
    <property type="entry name" value="WD40_rpt"/>
</dbReference>
<dbReference type="EMBL" id="LBHC01000002">
    <property type="protein sequence ID" value="KLE31872.1"/>
    <property type="molecule type" value="Genomic_DNA"/>
</dbReference>
<dbReference type="PROSITE" id="PS50082">
    <property type="entry name" value="WD_REPEATS_2"/>
    <property type="match status" value="2"/>
</dbReference>
<dbReference type="SUPFAM" id="SSF50978">
    <property type="entry name" value="WD40 repeat-like"/>
    <property type="match status" value="1"/>
</dbReference>
<dbReference type="AlphaFoldDB" id="A0A0G9MMF3"/>
<dbReference type="SMART" id="SM00320">
    <property type="entry name" value="WD40"/>
    <property type="match status" value="6"/>
</dbReference>
<dbReference type="PANTHER" id="PTHR19879:SF9">
    <property type="entry name" value="TRANSCRIPTION INITIATION FACTOR TFIID SUBUNIT 5"/>
    <property type="match status" value="1"/>
</dbReference>
<dbReference type="PROSITE" id="PS50294">
    <property type="entry name" value="WD_REPEATS_REGION"/>
    <property type="match status" value="1"/>
</dbReference>
<name>A0A0G9MMF3_9SPHN</name>
<dbReference type="PANTHER" id="PTHR19879">
    <property type="entry name" value="TRANSCRIPTION INITIATION FACTOR TFIID"/>
    <property type="match status" value="1"/>
</dbReference>
<organism evidence="3 4">
    <name type="scientific">Aurantiacibacter gangjinensis</name>
    <dbReference type="NCBI Taxonomy" id="502682"/>
    <lineage>
        <taxon>Bacteria</taxon>
        <taxon>Pseudomonadati</taxon>
        <taxon>Pseudomonadota</taxon>
        <taxon>Alphaproteobacteria</taxon>
        <taxon>Sphingomonadales</taxon>
        <taxon>Erythrobacteraceae</taxon>
        <taxon>Aurantiacibacter</taxon>
    </lineage>
</organism>
<dbReference type="Pfam" id="PF12894">
    <property type="entry name" value="ANAPC4_WD40"/>
    <property type="match status" value="1"/>
</dbReference>
<dbReference type="InterPro" id="IPR024977">
    <property type="entry name" value="Apc4-like_WD40_dom"/>
</dbReference>
<accession>A0A0G9MMF3</accession>
<dbReference type="PATRIC" id="fig|502682.8.peg.2125"/>
<keyword evidence="4" id="KW-1185">Reference proteome</keyword>
<dbReference type="RefSeq" id="WP_047007223.1">
    <property type="nucleotide sequence ID" value="NZ_CP018097.1"/>
</dbReference>
<dbReference type="STRING" id="502682.BMF35_a1087"/>
<dbReference type="Pfam" id="PF00400">
    <property type="entry name" value="WD40"/>
    <property type="match status" value="2"/>
</dbReference>
<feature type="repeat" description="WD" evidence="1">
    <location>
        <begin position="208"/>
        <end position="249"/>
    </location>
</feature>